<dbReference type="EMBL" id="JAXBLV010000193">
    <property type="protein sequence ID" value="MDY3561389.1"/>
    <property type="molecule type" value="Genomic_DNA"/>
</dbReference>
<comment type="caution">
    <text evidence="1">The sequence shown here is derived from an EMBL/GenBank/DDBJ whole genome shotgun (WGS) entry which is preliminary data.</text>
</comment>
<dbReference type="InterPro" id="IPR011989">
    <property type="entry name" value="ARM-like"/>
</dbReference>
<dbReference type="SUPFAM" id="SSF48371">
    <property type="entry name" value="ARM repeat"/>
    <property type="match status" value="1"/>
</dbReference>
<evidence type="ECO:0000313" key="2">
    <source>
        <dbReference type="Proteomes" id="UP001272242"/>
    </source>
</evidence>
<dbReference type="InterPro" id="IPR016024">
    <property type="entry name" value="ARM-type_fold"/>
</dbReference>
<name>A0ABU5F691_9BACT</name>
<evidence type="ECO:0000313" key="1">
    <source>
        <dbReference type="EMBL" id="MDY3561389.1"/>
    </source>
</evidence>
<dbReference type="RefSeq" id="WP_320687808.1">
    <property type="nucleotide sequence ID" value="NZ_JAXBLV010000193.1"/>
</dbReference>
<sequence length="206" mass="22198">MLDGLDAVGWSSLTHAYGEATDVPELLRALASPDPQEREEASDELLGNIWHQGTVYPASAAAVPFLYELLTAPEVQDKSAIALLLACVATGAGYLEVHAAGPVDEPVWRDILSKQGKTLERELEREAAEVGNVRRAASVGLRHLLPYLNDPDEEVRQVVATALGRYPEHAGWAQPAIEAALASERDEDVRAALIQSQSHRPGAAHD</sequence>
<reference evidence="2" key="1">
    <citation type="journal article" date="2023" name="Mar. Drugs">
        <title>Gemmata algarum, a Novel Planctomycete Isolated from an Algal Mat, Displays Antimicrobial Activity.</title>
        <authorList>
            <person name="Kumar G."/>
            <person name="Kallscheuer N."/>
            <person name="Kashif M."/>
            <person name="Ahamad S."/>
            <person name="Jagadeeshwari U."/>
            <person name="Pannikurungottu S."/>
            <person name="Haufschild T."/>
            <person name="Kabuu M."/>
            <person name="Sasikala C."/>
            <person name="Jogler C."/>
            <person name="Ramana C."/>
        </authorList>
    </citation>
    <scope>NUCLEOTIDE SEQUENCE [LARGE SCALE GENOMIC DNA]</scope>
    <source>
        <strain evidence="2">JC673</strain>
    </source>
</reference>
<gene>
    <name evidence="1" type="ORF">R5W23_002667</name>
</gene>
<keyword evidence="2" id="KW-1185">Reference proteome</keyword>
<accession>A0ABU5F691</accession>
<organism evidence="1 2">
    <name type="scientific">Gemmata algarum</name>
    <dbReference type="NCBI Taxonomy" id="2975278"/>
    <lineage>
        <taxon>Bacteria</taxon>
        <taxon>Pseudomonadati</taxon>
        <taxon>Planctomycetota</taxon>
        <taxon>Planctomycetia</taxon>
        <taxon>Gemmatales</taxon>
        <taxon>Gemmataceae</taxon>
        <taxon>Gemmata</taxon>
    </lineage>
</organism>
<protein>
    <submittedName>
        <fullName evidence="1">HEAT repeat domain-containing protein</fullName>
    </submittedName>
</protein>
<dbReference type="Proteomes" id="UP001272242">
    <property type="component" value="Unassembled WGS sequence"/>
</dbReference>
<dbReference type="Gene3D" id="1.25.10.10">
    <property type="entry name" value="Leucine-rich Repeat Variant"/>
    <property type="match status" value="1"/>
</dbReference>
<proteinExistence type="predicted"/>
<dbReference type="Pfam" id="PF13646">
    <property type="entry name" value="HEAT_2"/>
    <property type="match status" value="1"/>
</dbReference>